<gene>
    <name evidence="7" type="ORF">Glove_242g83</name>
</gene>
<dbReference type="AlphaFoldDB" id="A0A397IIG9"/>
<dbReference type="OrthoDB" id="5409308at2759"/>
<organism evidence="7 8">
    <name type="scientific">Diversispora epigaea</name>
    <dbReference type="NCBI Taxonomy" id="1348612"/>
    <lineage>
        <taxon>Eukaryota</taxon>
        <taxon>Fungi</taxon>
        <taxon>Fungi incertae sedis</taxon>
        <taxon>Mucoromycota</taxon>
        <taxon>Glomeromycotina</taxon>
        <taxon>Glomeromycetes</taxon>
        <taxon>Diversisporales</taxon>
        <taxon>Diversisporaceae</taxon>
        <taxon>Diversispora</taxon>
    </lineage>
</organism>
<dbReference type="PANTHER" id="PTHR28525">
    <property type="entry name" value="REACTIVE OXYGEN SPECIES MODULATOR 1"/>
    <property type="match status" value="1"/>
</dbReference>
<dbReference type="Pfam" id="PF10247">
    <property type="entry name" value="Romo1"/>
    <property type="match status" value="1"/>
</dbReference>
<evidence type="ECO:0000256" key="5">
    <source>
        <dbReference type="ARBA" id="ARBA00023136"/>
    </source>
</evidence>
<evidence type="ECO:0000256" key="6">
    <source>
        <dbReference type="SAM" id="Phobius"/>
    </source>
</evidence>
<evidence type="ECO:0000256" key="1">
    <source>
        <dbReference type="ARBA" id="ARBA00004370"/>
    </source>
</evidence>
<dbReference type="STRING" id="1348612.A0A397IIG9"/>
<dbReference type="GO" id="GO:0005744">
    <property type="term" value="C:TIM23 mitochondrial import inner membrane translocase complex"/>
    <property type="evidence" value="ECO:0007669"/>
    <property type="project" value="TreeGrafter"/>
</dbReference>
<keyword evidence="4 6" id="KW-1133">Transmembrane helix</keyword>
<evidence type="ECO:0000313" key="7">
    <source>
        <dbReference type="EMBL" id="RHZ72460.1"/>
    </source>
</evidence>
<comment type="subcellular location">
    <subcellularLocation>
        <location evidence="1">Membrane</location>
    </subcellularLocation>
</comment>
<dbReference type="PANTHER" id="PTHR28525:SF1">
    <property type="entry name" value="REACTIVE OXYGEN SPECIES MODULATOR 1"/>
    <property type="match status" value="1"/>
</dbReference>
<dbReference type="InterPro" id="IPR018450">
    <property type="entry name" value="Romo1/Mgr2"/>
</dbReference>
<evidence type="ECO:0000256" key="3">
    <source>
        <dbReference type="ARBA" id="ARBA00022692"/>
    </source>
</evidence>
<evidence type="ECO:0000256" key="2">
    <source>
        <dbReference type="ARBA" id="ARBA00007839"/>
    </source>
</evidence>
<dbReference type="Proteomes" id="UP000266861">
    <property type="component" value="Unassembled WGS sequence"/>
</dbReference>
<dbReference type="GO" id="GO:0045039">
    <property type="term" value="P:protein insertion into mitochondrial inner membrane"/>
    <property type="evidence" value="ECO:0007669"/>
    <property type="project" value="TreeGrafter"/>
</dbReference>
<feature type="transmembrane region" description="Helical" evidence="6">
    <location>
        <begin position="16"/>
        <end position="37"/>
    </location>
</feature>
<evidence type="ECO:0000313" key="8">
    <source>
        <dbReference type="Proteomes" id="UP000266861"/>
    </source>
</evidence>
<dbReference type="EMBL" id="PQFF01000224">
    <property type="protein sequence ID" value="RHZ72460.1"/>
    <property type="molecule type" value="Genomic_DNA"/>
</dbReference>
<keyword evidence="3 6" id="KW-0812">Transmembrane</keyword>
<name>A0A397IIG9_9GLOM</name>
<proteinExistence type="inferred from homology"/>
<accession>A0A397IIG9</accession>
<feature type="transmembrane region" description="Helical" evidence="6">
    <location>
        <begin position="49"/>
        <end position="71"/>
    </location>
</feature>
<protein>
    <recommendedName>
        <fullName evidence="9">Reactive mitochondrial oxygen species modulator 1-domain-containing protein</fullName>
    </recommendedName>
</protein>
<keyword evidence="8" id="KW-1185">Reference proteome</keyword>
<dbReference type="GO" id="GO:0030150">
    <property type="term" value="P:protein import into mitochondrial matrix"/>
    <property type="evidence" value="ECO:0007669"/>
    <property type="project" value="TreeGrafter"/>
</dbReference>
<comment type="similarity">
    <text evidence="2">Belongs to the MGR2 family.</text>
</comment>
<evidence type="ECO:0000256" key="4">
    <source>
        <dbReference type="ARBA" id="ARBA00022989"/>
    </source>
</evidence>
<sequence length="117" mass="13335">MEQPSQPSRVEHMKRGVIMGSAVGVCLGLVLGTYQLIRYGPGPRGYISTLGQFMVTSAGSFALFMGIGSFIRSEEQHKNIKWKEHMEQQRRYCSRGFANLPVEVLERKRWDRKIIGM</sequence>
<comment type="caution">
    <text evidence="7">The sequence shown here is derived from an EMBL/GenBank/DDBJ whole genome shotgun (WGS) entry which is preliminary data.</text>
</comment>
<reference evidence="7 8" key="1">
    <citation type="submission" date="2018-08" db="EMBL/GenBank/DDBJ databases">
        <title>Genome and evolution of the arbuscular mycorrhizal fungus Diversispora epigaea (formerly Glomus versiforme) and its bacterial endosymbionts.</title>
        <authorList>
            <person name="Sun X."/>
            <person name="Fei Z."/>
            <person name="Harrison M."/>
        </authorList>
    </citation>
    <scope>NUCLEOTIDE SEQUENCE [LARGE SCALE GENOMIC DNA]</scope>
    <source>
        <strain evidence="7 8">IT104</strain>
    </source>
</reference>
<keyword evidence="5 6" id="KW-0472">Membrane</keyword>
<evidence type="ECO:0008006" key="9">
    <source>
        <dbReference type="Google" id="ProtNLM"/>
    </source>
</evidence>
<dbReference type="SMART" id="SM01378">
    <property type="entry name" value="Romo1"/>
    <property type="match status" value="1"/>
</dbReference>